<dbReference type="SMART" id="SM00421">
    <property type="entry name" value="HTH_LUXR"/>
    <property type="match status" value="1"/>
</dbReference>
<dbReference type="PRINTS" id="PR00038">
    <property type="entry name" value="HTHLUXR"/>
</dbReference>
<dbReference type="PANTHER" id="PTHR44688">
    <property type="entry name" value="DNA-BINDING TRANSCRIPTIONAL ACTIVATOR DEVR_DOSR"/>
    <property type="match status" value="1"/>
</dbReference>
<gene>
    <name evidence="6" type="primary">luxR</name>
    <name evidence="6" type="ORF">NCTC10392_02020</name>
</gene>
<dbReference type="SUPFAM" id="SSF46894">
    <property type="entry name" value="C-terminal effector domain of the bipartite response regulators"/>
    <property type="match status" value="1"/>
</dbReference>
<dbReference type="RefSeq" id="WP_038447299.1">
    <property type="nucleotide sequence ID" value="NZ_CP008896.1"/>
</dbReference>
<dbReference type="InterPro" id="IPR016032">
    <property type="entry name" value="Sig_transdc_resp-reg_C-effctor"/>
</dbReference>
<dbReference type="OrthoDB" id="9774661at2"/>
<evidence type="ECO:0000259" key="5">
    <source>
        <dbReference type="PROSITE" id="PS50043"/>
    </source>
</evidence>
<protein>
    <submittedName>
        <fullName evidence="6">Putative LuxR family regulatory protein</fullName>
    </submittedName>
</protein>
<dbReference type="GO" id="GO:0003677">
    <property type="term" value="F:DNA binding"/>
    <property type="evidence" value="ECO:0007669"/>
    <property type="project" value="UniProtKB-KW"/>
</dbReference>
<dbReference type="CDD" id="cd06170">
    <property type="entry name" value="LuxR_C_like"/>
    <property type="match status" value="1"/>
</dbReference>
<evidence type="ECO:0000256" key="1">
    <source>
        <dbReference type="ARBA" id="ARBA00023015"/>
    </source>
</evidence>
<sequence>MSSPEEPSPSVDPTPDQACEQASVDRADGVQLALPDKPLTAKELEVLRWATEGKTVWEISRIRCVSQATVKFHLRNIYCKLHVSNRVQAVSEAIKRGLCG</sequence>
<dbReference type="InterPro" id="IPR000792">
    <property type="entry name" value="Tscrpt_reg_LuxR_C"/>
</dbReference>
<dbReference type="Gene3D" id="1.10.10.10">
    <property type="entry name" value="Winged helix-like DNA-binding domain superfamily/Winged helix DNA-binding domain"/>
    <property type="match status" value="1"/>
</dbReference>
<organism evidence="6 7">
    <name type="scientific">Pseudomonas fluorescens</name>
    <dbReference type="NCBI Taxonomy" id="294"/>
    <lineage>
        <taxon>Bacteria</taxon>
        <taxon>Pseudomonadati</taxon>
        <taxon>Pseudomonadota</taxon>
        <taxon>Gammaproteobacteria</taxon>
        <taxon>Pseudomonadales</taxon>
        <taxon>Pseudomonadaceae</taxon>
        <taxon>Pseudomonas</taxon>
    </lineage>
</organism>
<feature type="compositionally biased region" description="Pro residues" evidence="4">
    <location>
        <begin position="1"/>
        <end position="12"/>
    </location>
</feature>
<dbReference type="EMBL" id="UGUS01000002">
    <property type="protein sequence ID" value="SUD30110.1"/>
    <property type="molecule type" value="Genomic_DNA"/>
</dbReference>
<accession>A0A379IB58</accession>
<dbReference type="Pfam" id="PF00196">
    <property type="entry name" value="GerE"/>
    <property type="match status" value="1"/>
</dbReference>
<evidence type="ECO:0000256" key="4">
    <source>
        <dbReference type="SAM" id="MobiDB-lite"/>
    </source>
</evidence>
<dbReference type="GO" id="GO:0006355">
    <property type="term" value="P:regulation of DNA-templated transcription"/>
    <property type="evidence" value="ECO:0007669"/>
    <property type="project" value="InterPro"/>
</dbReference>
<keyword evidence="1" id="KW-0805">Transcription regulation</keyword>
<dbReference type="PROSITE" id="PS50043">
    <property type="entry name" value="HTH_LUXR_2"/>
    <property type="match status" value="1"/>
</dbReference>
<dbReference type="KEGG" id="pfn:HZ99_26895"/>
<feature type="region of interest" description="Disordered" evidence="4">
    <location>
        <begin position="1"/>
        <end position="22"/>
    </location>
</feature>
<dbReference type="Proteomes" id="UP000255125">
    <property type="component" value="Unassembled WGS sequence"/>
</dbReference>
<feature type="domain" description="HTH luxR-type" evidence="5">
    <location>
        <begin position="32"/>
        <end position="97"/>
    </location>
</feature>
<reference evidence="6 7" key="1">
    <citation type="submission" date="2018-06" db="EMBL/GenBank/DDBJ databases">
        <authorList>
            <consortium name="Pathogen Informatics"/>
            <person name="Doyle S."/>
        </authorList>
    </citation>
    <scope>NUCLEOTIDE SEQUENCE [LARGE SCALE GENOMIC DNA]</scope>
    <source>
        <strain evidence="6 7">NCTC10392</strain>
    </source>
</reference>
<name>A0A379IB58_PSEFL</name>
<keyword evidence="3" id="KW-0804">Transcription</keyword>
<evidence type="ECO:0000256" key="3">
    <source>
        <dbReference type="ARBA" id="ARBA00023163"/>
    </source>
</evidence>
<keyword evidence="2" id="KW-0238">DNA-binding</keyword>
<proteinExistence type="predicted"/>
<dbReference type="PANTHER" id="PTHR44688:SF16">
    <property type="entry name" value="DNA-BINDING TRANSCRIPTIONAL ACTIVATOR DEVR_DOSR"/>
    <property type="match status" value="1"/>
</dbReference>
<evidence type="ECO:0000313" key="7">
    <source>
        <dbReference type="Proteomes" id="UP000255125"/>
    </source>
</evidence>
<dbReference type="InterPro" id="IPR036388">
    <property type="entry name" value="WH-like_DNA-bd_sf"/>
</dbReference>
<evidence type="ECO:0000313" key="6">
    <source>
        <dbReference type="EMBL" id="SUD30110.1"/>
    </source>
</evidence>
<dbReference type="AlphaFoldDB" id="A0A379IB58"/>
<evidence type="ECO:0000256" key="2">
    <source>
        <dbReference type="ARBA" id="ARBA00023125"/>
    </source>
</evidence>